<evidence type="ECO:0000313" key="2">
    <source>
        <dbReference type="EMBL" id="TEB24588.1"/>
    </source>
</evidence>
<gene>
    <name evidence="2" type="ORF">FA13DRAFT_1739146</name>
</gene>
<evidence type="ECO:0008006" key="4">
    <source>
        <dbReference type="Google" id="ProtNLM"/>
    </source>
</evidence>
<accession>A0A4Y7SSH2</accession>
<feature type="chain" id="PRO_5021328321" description="Ectomycorrhiza-regulated small secreted protein" evidence="1">
    <location>
        <begin position="21"/>
        <end position="227"/>
    </location>
</feature>
<feature type="signal peptide" evidence="1">
    <location>
        <begin position="1"/>
        <end position="20"/>
    </location>
</feature>
<dbReference type="AlphaFoldDB" id="A0A4Y7SSH2"/>
<dbReference type="OrthoDB" id="3685327at2759"/>
<keyword evidence="1" id="KW-0732">Signal</keyword>
<comment type="caution">
    <text evidence="2">The sequence shown here is derived from an EMBL/GenBank/DDBJ whole genome shotgun (WGS) entry which is preliminary data.</text>
</comment>
<proteinExistence type="predicted"/>
<evidence type="ECO:0000256" key="1">
    <source>
        <dbReference type="SAM" id="SignalP"/>
    </source>
</evidence>
<evidence type="ECO:0000313" key="3">
    <source>
        <dbReference type="Proteomes" id="UP000298030"/>
    </source>
</evidence>
<reference evidence="2 3" key="1">
    <citation type="journal article" date="2019" name="Nat. Ecol. Evol.">
        <title>Megaphylogeny resolves global patterns of mushroom evolution.</title>
        <authorList>
            <person name="Varga T."/>
            <person name="Krizsan K."/>
            <person name="Foldi C."/>
            <person name="Dima B."/>
            <person name="Sanchez-Garcia M."/>
            <person name="Sanchez-Ramirez S."/>
            <person name="Szollosi G.J."/>
            <person name="Szarkandi J.G."/>
            <person name="Papp V."/>
            <person name="Albert L."/>
            <person name="Andreopoulos W."/>
            <person name="Angelini C."/>
            <person name="Antonin V."/>
            <person name="Barry K.W."/>
            <person name="Bougher N.L."/>
            <person name="Buchanan P."/>
            <person name="Buyck B."/>
            <person name="Bense V."/>
            <person name="Catcheside P."/>
            <person name="Chovatia M."/>
            <person name="Cooper J."/>
            <person name="Damon W."/>
            <person name="Desjardin D."/>
            <person name="Finy P."/>
            <person name="Geml J."/>
            <person name="Haridas S."/>
            <person name="Hughes K."/>
            <person name="Justo A."/>
            <person name="Karasinski D."/>
            <person name="Kautmanova I."/>
            <person name="Kiss B."/>
            <person name="Kocsube S."/>
            <person name="Kotiranta H."/>
            <person name="LaButti K.M."/>
            <person name="Lechner B.E."/>
            <person name="Liimatainen K."/>
            <person name="Lipzen A."/>
            <person name="Lukacs Z."/>
            <person name="Mihaltcheva S."/>
            <person name="Morgado L.N."/>
            <person name="Niskanen T."/>
            <person name="Noordeloos M.E."/>
            <person name="Ohm R.A."/>
            <person name="Ortiz-Santana B."/>
            <person name="Ovrebo C."/>
            <person name="Racz N."/>
            <person name="Riley R."/>
            <person name="Savchenko A."/>
            <person name="Shiryaev A."/>
            <person name="Soop K."/>
            <person name="Spirin V."/>
            <person name="Szebenyi C."/>
            <person name="Tomsovsky M."/>
            <person name="Tulloss R.E."/>
            <person name="Uehling J."/>
            <person name="Grigoriev I.V."/>
            <person name="Vagvolgyi C."/>
            <person name="Papp T."/>
            <person name="Martin F.M."/>
            <person name="Miettinen O."/>
            <person name="Hibbett D.S."/>
            <person name="Nagy L.G."/>
        </authorList>
    </citation>
    <scope>NUCLEOTIDE SEQUENCE [LARGE SCALE GENOMIC DNA]</scope>
    <source>
        <strain evidence="2 3">FP101781</strain>
    </source>
</reference>
<protein>
    <recommendedName>
        <fullName evidence="4">Ectomycorrhiza-regulated small secreted protein</fullName>
    </recommendedName>
</protein>
<sequence length="227" mass="25903">MRFTTVLLSLLAGAVCLVSALPSLTEEGLYVRHEGDVNILVGRDVSSEEIRARDIAYARAMGADPLDTRDHMSEEEIFDLAMRSLSLQKRDLDLVEVQPRAYAAVARAVVQGVIKIVQHIKGLIEKDKARRGEFTKSFIDESMKKYPQWNWVICHTAHKTKFSGQKGKDWFHRHQEFDVSFRKTIGYEIYWFKSGTFERHGDGGYLNWAFGGRVKSRSKDGKTVVFS</sequence>
<dbReference type="STRING" id="71717.A0A4Y7SSH2"/>
<organism evidence="2 3">
    <name type="scientific">Coprinellus micaceus</name>
    <name type="common">Glistening ink-cap mushroom</name>
    <name type="synonym">Coprinus micaceus</name>
    <dbReference type="NCBI Taxonomy" id="71717"/>
    <lineage>
        <taxon>Eukaryota</taxon>
        <taxon>Fungi</taxon>
        <taxon>Dikarya</taxon>
        <taxon>Basidiomycota</taxon>
        <taxon>Agaricomycotina</taxon>
        <taxon>Agaricomycetes</taxon>
        <taxon>Agaricomycetidae</taxon>
        <taxon>Agaricales</taxon>
        <taxon>Agaricineae</taxon>
        <taxon>Psathyrellaceae</taxon>
        <taxon>Coprinellus</taxon>
    </lineage>
</organism>
<dbReference type="EMBL" id="QPFP01000065">
    <property type="protein sequence ID" value="TEB24588.1"/>
    <property type="molecule type" value="Genomic_DNA"/>
</dbReference>
<dbReference type="Proteomes" id="UP000298030">
    <property type="component" value="Unassembled WGS sequence"/>
</dbReference>
<name>A0A4Y7SSH2_COPMI</name>
<keyword evidence="3" id="KW-1185">Reference proteome</keyword>